<feature type="transmembrane region" description="Helical" evidence="1">
    <location>
        <begin position="183"/>
        <end position="205"/>
    </location>
</feature>
<organism evidence="2 3">
    <name type="scientific">Roseimicrobium gellanilyticum</name>
    <dbReference type="NCBI Taxonomy" id="748857"/>
    <lineage>
        <taxon>Bacteria</taxon>
        <taxon>Pseudomonadati</taxon>
        <taxon>Verrucomicrobiota</taxon>
        <taxon>Verrucomicrobiia</taxon>
        <taxon>Verrucomicrobiales</taxon>
        <taxon>Verrucomicrobiaceae</taxon>
        <taxon>Roseimicrobium</taxon>
    </lineage>
</organism>
<sequence length="388" mass="42842">MKRRLFFLHSWLGLVAGFGLIIIGLTGSVLVFKDELDGVLFPQMLKVDPAGRERQSFDALLSSARKAVPGYEVMGWDKASAPDRADLAYVVKHGTDTWQGITVNPYTGEVLAKPMDREDTITGWLLSFHYSFLADHTGELIAGLCAALLCLLGITGVWLYRGFWKTLFTLRWGRSARIFFSDFHKMVGITSVAFNLILGFTGAWWNLGHLIGHLLEEEHAGEEEAQKITQTYYSSTITMDALVKKAQEKIPGFSTGFISLPSAPGLGITLYGQAGEGLLTSPYGSTVMFDQQTGEVKEVKDLRQAGAWAKIEDTFRPLHFGNFGGIPVKILWCIGGLTPGTLAVTGFFMWWKRRNPPRKKKASGNAPEKSATLEEEVAELAARRVQGM</sequence>
<feature type="transmembrane region" description="Helical" evidence="1">
    <location>
        <begin position="329"/>
        <end position="351"/>
    </location>
</feature>
<feature type="transmembrane region" description="Helical" evidence="1">
    <location>
        <begin position="12"/>
        <end position="32"/>
    </location>
</feature>
<dbReference type="EMBL" id="QNRR01000001">
    <property type="protein sequence ID" value="RBP47359.1"/>
    <property type="molecule type" value="Genomic_DNA"/>
</dbReference>
<name>A0A366HUK7_9BACT</name>
<keyword evidence="1" id="KW-0812">Transmembrane</keyword>
<keyword evidence="1" id="KW-1133">Transmembrane helix</keyword>
<keyword evidence="3" id="KW-1185">Reference proteome</keyword>
<evidence type="ECO:0000313" key="3">
    <source>
        <dbReference type="Proteomes" id="UP000253426"/>
    </source>
</evidence>
<dbReference type="OrthoDB" id="9776609at2"/>
<dbReference type="InterPro" id="IPR005625">
    <property type="entry name" value="PepSY-ass_TM"/>
</dbReference>
<dbReference type="Proteomes" id="UP000253426">
    <property type="component" value="Unassembled WGS sequence"/>
</dbReference>
<dbReference type="AlphaFoldDB" id="A0A366HUK7"/>
<dbReference type="PANTHER" id="PTHR34219">
    <property type="entry name" value="IRON-REGULATED INNER MEMBRANE PROTEIN-RELATED"/>
    <property type="match status" value="1"/>
</dbReference>
<comment type="caution">
    <text evidence="2">The sequence shown here is derived from an EMBL/GenBank/DDBJ whole genome shotgun (WGS) entry which is preliminary data.</text>
</comment>
<gene>
    <name evidence="2" type="ORF">DES53_101156</name>
</gene>
<evidence type="ECO:0000313" key="2">
    <source>
        <dbReference type="EMBL" id="RBP47359.1"/>
    </source>
</evidence>
<evidence type="ECO:0000256" key="1">
    <source>
        <dbReference type="SAM" id="Phobius"/>
    </source>
</evidence>
<proteinExistence type="predicted"/>
<keyword evidence="1" id="KW-0472">Membrane</keyword>
<dbReference type="RefSeq" id="WP_113956299.1">
    <property type="nucleotide sequence ID" value="NZ_QNRR01000001.1"/>
</dbReference>
<protein>
    <submittedName>
        <fullName evidence="2">Putative iron-regulated membrane protein</fullName>
    </submittedName>
</protein>
<accession>A0A366HUK7</accession>
<dbReference type="PANTHER" id="PTHR34219:SF8">
    <property type="entry name" value="PEPSY DOMAIN-CONTAINING PROTEIN"/>
    <property type="match status" value="1"/>
</dbReference>
<dbReference type="Pfam" id="PF03929">
    <property type="entry name" value="PepSY_TM"/>
    <property type="match status" value="1"/>
</dbReference>
<feature type="transmembrane region" description="Helical" evidence="1">
    <location>
        <begin position="140"/>
        <end position="163"/>
    </location>
</feature>
<reference evidence="2 3" key="1">
    <citation type="submission" date="2018-06" db="EMBL/GenBank/DDBJ databases">
        <title>Genomic Encyclopedia of Type Strains, Phase IV (KMG-IV): sequencing the most valuable type-strain genomes for metagenomic binning, comparative biology and taxonomic classification.</title>
        <authorList>
            <person name="Goeker M."/>
        </authorList>
    </citation>
    <scope>NUCLEOTIDE SEQUENCE [LARGE SCALE GENOMIC DNA]</scope>
    <source>
        <strain evidence="2 3">DSM 25532</strain>
    </source>
</reference>